<comment type="caution">
    <text evidence="1">The sequence shown here is derived from an EMBL/GenBank/DDBJ whole genome shotgun (WGS) entry which is preliminary data.</text>
</comment>
<dbReference type="Proteomes" id="UP001140949">
    <property type="component" value="Unassembled WGS sequence"/>
</dbReference>
<proteinExistence type="predicted"/>
<name>A0AAX6FAJ1_IRIPA</name>
<sequence length="29" mass="3392">MKGSKEQLLELGNNSYSYSLTMFEWNDCC</sequence>
<accession>A0AAX6FAJ1</accession>
<protein>
    <submittedName>
        <fullName evidence="1">Uncharacterized protein</fullName>
    </submittedName>
</protein>
<reference evidence="1" key="2">
    <citation type="submission" date="2023-04" db="EMBL/GenBank/DDBJ databases">
        <authorList>
            <person name="Bruccoleri R.E."/>
            <person name="Oakeley E.J."/>
            <person name="Faust A.-M."/>
            <person name="Dessus-Babus S."/>
            <person name="Altorfer M."/>
            <person name="Burckhardt D."/>
            <person name="Oertli M."/>
            <person name="Naumann U."/>
            <person name="Petersen F."/>
            <person name="Wong J."/>
        </authorList>
    </citation>
    <scope>NUCLEOTIDE SEQUENCE</scope>
    <source>
        <strain evidence="1">GSM-AAB239-AS_SAM_17_03QT</strain>
        <tissue evidence="1">Leaf</tissue>
    </source>
</reference>
<organism evidence="1 2">
    <name type="scientific">Iris pallida</name>
    <name type="common">Sweet iris</name>
    <dbReference type="NCBI Taxonomy" id="29817"/>
    <lineage>
        <taxon>Eukaryota</taxon>
        <taxon>Viridiplantae</taxon>
        <taxon>Streptophyta</taxon>
        <taxon>Embryophyta</taxon>
        <taxon>Tracheophyta</taxon>
        <taxon>Spermatophyta</taxon>
        <taxon>Magnoliopsida</taxon>
        <taxon>Liliopsida</taxon>
        <taxon>Asparagales</taxon>
        <taxon>Iridaceae</taxon>
        <taxon>Iridoideae</taxon>
        <taxon>Irideae</taxon>
        <taxon>Iris</taxon>
    </lineage>
</organism>
<keyword evidence="2" id="KW-1185">Reference proteome</keyword>
<gene>
    <name evidence="1" type="ORF">M6B38_143540</name>
</gene>
<dbReference type="AlphaFoldDB" id="A0AAX6FAJ1"/>
<evidence type="ECO:0000313" key="2">
    <source>
        <dbReference type="Proteomes" id="UP001140949"/>
    </source>
</evidence>
<reference evidence="1" key="1">
    <citation type="journal article" date="2023" name="GigaByte">
        <title>Genome assembly of the bearded iris, Iris pallida Lam.</title>
        <authorList>
            <person name="Bruccoleri R.E."/>
            <person name="Oakeley E.J."/>
            <person name="Faust A.M.E."/>
            <person name="Altorfer M."/>
            <person name="Dessus-Babus S."/>
            <person name="Burckhardt D."/>
            <person name="Oertli M."/>
            <person name="Naumann U."/>
            <person name="Petersen F."/>
            <person name="Wong J."/>
        </authorList>
    </citation>
    <scope>NUCLEOTIDE SEQUENCE</scope>
    <source>
        <strain evidence="1">GSM-AAB239-AS_SAM_17_03QT</strain>
    </source>
</reference>
<dbReference type="EMBL" id="JANAVB010030420">
    <property type="protein sequence ID" value="KAJ6813342.1"/>
    <property type="molecule type" value="Genomic_DNA"/>
</dbReference>
<evidence type="ECO:0000313" key="1">
    <source>
        <dbReference type="EMBL" id="KAJ6813342.1"/>
    </source>
</evidence>